<sequence>MSTALSRGCYVREHPTVADAAFSAVASLLPLSNREVVDIAPLYGRFVDRYDLICLRYPWQSHRWATLPDPIRDARDEEEEEEEDSTGTRLCFIGDQVDLAPFGWVDALGGRYLNWFGEALLAIPGTQPPRDENLDGHYCSLQLWRSAGFALWDHQRVEAIKELDQQSVFQTGWVIHEQ</sequence>
<name>A0ACC1RFJ4_9HYPO</name>
<evidence type="ECO:0000313" key="1">
    <source>
        <dbReference type="EMBL" id="KAJ3513344.1"/>
    </source>
</evidence>
<protein>
    <submittedName>
        <fullName evidence="1">Uncharacterized protein</fullName>
    </submittedName>
</protein>
<reference evidence="1" key="1">
    <citation type="submission" date="2022-08" db="EMBL/GenBank/DDBJ databases">
        <title>Genome Sequence of Fusarium decemcellulare.</title>
        <authorList>
            <person name="Buettner E."/>
        </authorList>
    </citation>
    <scope>NUCLEOTIDE SEQUENCE</scope>
    <source>
        <strain evidence="1">Babe19</strain>
    </source>
</reference>
<keyword evidence="2" id="KW-1185">Reference proteome</keyword>
<comment type="caution">
    <text evidence="1">The sequence shown here is derived from an EMBL/GenBank/DDBJ whole genome shotgun (WGS) entry which is preliminary data.</text>
</comment>
<dbReference type="EMBL" id="JANRMS010003939">
    <property type="protein sequence ID" value="KAJ3513344.1"/>
    <property type="molecule type" value="Genomic_DNA"/>
</dbReference>
<accession>A0ACC1RFJ4</accession>
<dbReference type="Proteomes" id="UP001148629">
    <property type="component" value="Unassembled WGS sequence"/>
</dbReference>
<organism evidence="1 2">
    <name type="scientific">Fusarium decemcellulare</name>
    <dbReference type="NCBI Taxonomy" id="57161"/>
    <lineage>
        <taxon>Eukaryota</taxon>
        <taxon>Fungi</taxon>
        <taxon>Dikarya</taxon>
        <taxon>Ascomycota</taxon>
        <taxon>Pezizomycotina</taxon>
        <taxon>Sordariomycetes</taxon>
        <taxon>Hypocreomycetidae</taxon>
        <taxon>Hypocreales</taxon>
        <taxon>Nectriaceae</taxon>
        <taxon>Fusarium</taxon>
        <taxon>Fusarium decemcellulare species complex</taxon>
    </lineage>
</organism>
<gene>
    <name evidence="1" type="ORF">NM208_g15200</name>
</gene>
<evidence type="ECO:0000313" key="2">
    <source>
        <dbReference type="Proteomes" id="UP001148629"/>
    </source>
</evidence>
<proteinExistence type="predicted"/>